<dbReference type="Gramene" id="TraesRN5A0101222000.1">
    <property type="protein sequence ID" value="TraesRN5A0101222000.1"/>
    <property type="gene ID" value="TraesRN5A0101222000"/>
</dbReference>
<dbReference type="OrthoDB" id="266020at2759"/>
<name>A0A3B6KR47_WHEAT</name>
<accession>A0A3B6KR47</accession>
<evidence type="ECO:0000313" key="3">
    <source>
        <dbReference type="Proteomes" id="UP000019116"/>
    </source>
</evidence>
<dbReference type="RefSeq" id="XP_044384036.1">
    <property type="nucleotide sequence ID" value="XM_044528101.1"/>
</dbReference>
<feature type="region of interest" description="Disordered" evidence="1">
    <location>
        <begin position="236"/>
        <end position="259"/>
    </location>
</feature>
<feature type="compositionally biased region" description="Low complexity" evidence="1">
    <location>
        <begin position="503"/>
        <end position="514"/>
    </location>
</feature>
<feature type="region of interest" description="Disordered" evidence="1">
    <location>
        <begin position="496"/>
        <end position="560"/>
    </location>
</feature>
<keyword evidence="3" id="KW-1185">Reference proteome</keyword>
<feature type="compositionally biased region" description="Low complexity" evidence="1">
    <location>
        <begin position="198"/>
        <end position="207"/>
    </location>
</feature>
<dbReference type="AlphaFoldDB" id="A0A3B6KR47"/>
<dbReference type="EnsemblPlants" id="TraesCS5A02G512300.1">
    <property type="protein sequence ID" value="TraesCS5A02G512300.1"/>
    <property type="gene ID" value="TraesCS5A02G512300"/>
</dbReference>
<proteinExistence type="predicted"/>
<organism evidence="2">
    <name type="scientific">Triticum aestivum</name>
    <name type="common">Wheat</name>
    <dbReference type="NCBI Taxonomy" id="4565"/>
    <lineage>
        <taxon>Eukaryota</taxon>
        <taxon>Viridiplantae</taxon>
        <taxon>Streptophyta</taxon>
        <taxon>Embryophyta</taxon>
        <taxon>Tracheophyta</taxon>
        <taxon>Spermatophyta</taxon>
        <taxon>Magnoliopsida</taxon>
        <taxon>Liliopsida</taxon>
        <taxon>Poales</taxon>
        <taxon>Poaceae</taxon>
        <taxon>BOP clade</taxon>
        <taxon>Pooideae</taxon>
        <taxon>Triticodae</taxon>
        <taxon>Triticeae</taxon>
        <taxon>Triticinae</taxon>
        <taxon>Triticum</taxon>
    </lineage>
</organism>
<reference evidence="2" key="1">
    <citation type="submission" date="2018-08" db="EMBL/GenBank/DDBJ databases">
        <authorList>
            <person name="Rossello M."/>
        </authorList>
    </citation>
    <scope>NUCLEOTIDE SEQUENCE [LARGE SCALE GENOMIC DNA]</scope>
    <source>
        <strain evidence="2">cv. Chinese Spring</strain>
    </source>
</reference>
<reference evidence="2" key="2">
    <citation type="submission" date="2018-10" db="UniProtKB">
        <authorList>
            <consortium name="EnsemblPlants"/>
        </authorList>
    </citation>
    <scope>IDENTIFICATION</scope>
</reference>
<dbReference type="GeneID" id="123105918"/>
<dbReference type="InterPro" id="IPR053234">
    <property type="entry name" value="RPM1_Interactor"/>
</dbReference>
<evidence type="ECO:0000313" key="2">
    <source>
        <dbReference type="EnsemblPlants" id="TraesCS5A02G512300.1"/>
    </source>
</evidence>
<sequence>MGPAAGAVIEIISDDDEKGGPFAAKPTADALEWASSLLLDDLTGLGEGLDDSAVIQELLSTLEGDKKAAADDDDDDDDCVILDGDPDKPLVEKPGKDGAEEDLQVLSEKGEVACRDFPHPRHLCATLPFGTGSHANHCTMCHCYVCDSRAPCPWWGKGTMPTDHCHATDKDEKWKKQRQSLKRKSMPPSKREGAKKMSLSSSTTPSSQQFTGHQVSAAQPYAPLGTTVNQPSAARVPVASNVSQNQQRHPSALGTSVNQPFAGRVPVASNVSKNQQLNPPALRTTVNQPSTGRVPVASNVSRNQQLHPSALRTTVNQPSTGRVPVASNLSQNQQMHPSAMAARNAWRAAHLAKASAPAPKISGKTGAVPTVYTPSNGYVYPALLNNAPMHPATLRAVQTVQAAPGSRVLPGGNLIQGFSTQRSLAVPVQVRPMPHPQAAPNGSFGTAGMQQLRQCSTRVAQATQGVTQAPQGIQDASAVQKSWQIALANLASDLGVSDYNDEQPPVQQSVSTQPLHPSQLLAQPKAVKGPETHCSSIPAAADMRPSNGHPQQDSKSADSAISMQKTQALCVLNSQSSLTSTETSLNSLVAKPAMEH</sequence>
<dbReference type="PANTHER" id="PTHR33443">
    <property type="entry name" value="ZGC:112980"/>
    <property type="match status" value="1"/>
</dbReference>
<dbReference type="KEGG" id="taes:123105918"/>
<feature type="compositionally biased region" description="Polar residues" evidence="1">
    <location>
        <begin position="548"/>
        <end position="560"/>
    </location>
</feature>
<dbReference type="Gramene" id="TraesCLE_scaffold_102202_01G000100.1">
    <property type="protein sequence ID" value="TraesCLE_scaffold_102202_01G000100.1"/>
    <property type="gene ID" value="TraesCLE_scaffold_102202_01G000100"/>
</dbReference>
<feature type="compositionally biased region" description="Polar residues" evidence="1">
    <location>
        <begin position="240"/>
        <end position="259"/>
    </location>
</feature>
<dbReference type="Proteomes" id="UP000019116">
    <property type="component" value="Chromosome 5A"/>
</dbReference>
<feature type="compositionally biased region" description="Basic residues" evidence="1">
    <location>
        <begin position="175"/>
        <end position="185"/>
    </location>
</feature>
<dbReference type="Gramene" id="TraesCAD_scaffold_113376_01G000100.1">
    <property type="protein sequence ID" value="TraesCAD_scaffold_113376_01G000100.1"/>
    <property type="gene ID" value="TraesCAD_scaffold_113376_01G000100"/>
</dbReference>
<protein>
    <submittedName>
        <fullName evidence="2">Uncharacterized protein</fullName>
    </submittedName>
</protein>
<dbReference type="Gramene" id="TraesROB_scaffold_113863_01G000100.1">
    <property type="protein sequence ID" value="TraesROB_scaffold_113863_01G000100.1"/>
    <property type="gene ID" value="TraesROB_scaffold_113863_01G000100"/>
</dbReference>
<dbReference type="Gramene" id="TraesWEE_scaffold_131949_01G000100.1">
    <property type="protein sequence ID" value="TraesWEE_scaffold_131949_01G000100.1"/>
    <property type="gene ID" value="TraesWEE_scaffold_131949_01G000100"/>
</dbReference>
<dbReference type="Gramene" id="TraesCS5A03G1201500.1">
    <property type="protein sequence ID" value="TraesCS5A03G1201500.1.CDS"/>
    <property type="gene ID" value="TraesCS5A03G1201500"/>
</dbReference>
<dbReference type="OMA" id="TDKDAKW"/>
<evidence type="ECO:0000256" key="1">
    <source>
        <dbReference type="SAM" id="MobiDB-lite"/>
    </source>
</evidence>
<dbReference type="Gramene" id="TraesCS5A02G512300.1">
    <property type="protein sequence ID" value="TraesCS5A02G512300.1"/>
    <property type="gene ID" value="TraesCS5A02G512300"/>
</dbReference>
<dbReference type="PANTHER" id="PTHR33443:SF37">
    <property type="entry name" value="OS03G0140900 PROTEIN"/>
    <property type="match status" value="1"/>
</dbReference>
<feature type="compositionally biased region" description="Basic and acidic residues" evidence="1">
    <location>
        <begin position="163"/>
        <end position="174"/>
    </location>
</feature>
<feature type="region of interest" description="Disordered" evidence="1">
    <location>
        <begin position="163"/>
        <end position="215"/>
    </location>
</feature>
<gene>
    <name evidence="2" type="primary">LOC123105918</name>
</gene>